<dbReference type="RefSeq" id="WP_046922848.1">
    <property type="nucleotide sequence ID" value="NZ_AYYL01000047.1"/>
</dbReference>
<dbReference type="SUPFAM" id="SSF52922">
    <property type="entry name" value="TK C-terminal domain-like"/>
    <property type="match status" value="1"/>
</dbReference>
<dbReference type="Gene3D" id="3.40.50.970">
    <property type="match status" value="2"/>
</dbReference>
<dbReference type="GO" id="GO:0004802">
    <property type="term" value="F:transketolase activity"/>
    <property type="evidence" value="ECO:0007669"/>
    <property type="project" value="UniProtKB-UniRule"/>
</dbReference>
<feature type="binding site" evidence="17">
    <location>
        <position position="72"/>
    </location>
    <ligand>
        <name>thiamine diphosphate</name>
        <dbReference type="ChEBI" id="CHEBI:58937"/>
    </ligand>
</feature>
<dbReference type="GO" id="GO:0006098">
    <property type="term" value="P:pentose-phosphate shunt"/>
    <property type="evidence" value="ECO:0007669"/>
    <property type="project" value="TreeGrafter"/>
</dbReference>
<dbReference type="Proteomes" id="UP000182635">
    <property type="component" value="Unassembled WGS sequence"/>
</dbReference>
<keyword evidence="11 18" id="KW-0460">Magnesium</keyword>
<evidence type="ECO:0000256" key="8">
    <source>
        <dbReference type="ARBA" id="ARBA00022679"/>
    </source>
</evidence>
<accession>A0A1I2RGN4</accession>
<evidence type="ECO:0000256" key="16">
    <source>
        <dbReference type="PIRSR" id="PIRSR605478-2"/>
    </source>
</evidence>
<keyword evidence="9 18" id="KW-0479">Metal-binding</keyword>
<feature type="domain" description="Transketolase-like pyrimidine-binding" evidence="20">
    <location>
        <begin position="354"/>
        <end position="525"/>
    </location>
</feature>
<feature type="binding site" evidence="16">
    <location>
        <position position="520"/>
    </location>
    <ligand>
        <name>substrate</name>
    </ligand>
</feature>
<dbReference type="CDD" id="cd02012">
    <property type="entry name" value="TPP_TK"/>
    <property type="match status" value="1"/>
</dbReference>
<dbReference type="PANTHER" id="PTHR43522">
    <property type="entry name" value="TRANSKETOLASE"/>
    <property type="match status" value="1"/>
</dbReference>
<dbReference type="InterPro" id="IPR033247">
    <property type="entry name" value="Transketolase_fam"/>
</dbReference>
<comment type="subunit">
    <text evidence="6">Homodimer.</text>
</comment>
<feature type="site" description="Important for catalytic activity" evidence="19">
    <location>
        <position position="32"/>
    </location>
</feature>
<feature type="binding site" evidence="16">
    <location>
        <position position="32"/>
    </location>
    <ligand>
        <name>substrate</name>
    </ligand>
</feature>
<feature type="site" description="Important for catalytic activity" evidence="19">
    <location>
        <position position="264"/>
    </location>
</feature>
<evidence type="ECO:0000256" key="4">
    <source>
        <dbReference type="ARBA" id="ARBA00002931"/>
    </source>
</evidence>
<evidence type="ECO:0000256" key="18">
    <source>
        <dbReference type="PIRSR" id="PIRSR605478-4"/>
    </source>
</evidence>
<name>A0A1I2RGN4_9LACO</name>
<dbReference type="SMART" id="SM00861">
    <property type="entry name" value="Transket_pyr"/>
    <property type="match status" value="1"/>
</dbReference>
<protein>
    <recommendedName>
        <fullName evidence="7 14">Transketolase</fullName>
        <ecNumber evidence="7 14">2.2.1.1</ecNumber>
    </recommendedName>
</protein>
<feature type="active site" description="Proton donor" evidence="15">
    <location>
        <position position="411"/>
    </location>
</feature>
<dbReference type="GO" id="GO:0046872">
    <property type="term" value="F:metal ion binding"/>
    <property type="evidence" value="ECO:0007669"/>
    <property type="project" value="UniProtKB-KW"/>
</dbReference>
<evidence type="ECO:0000313" key="21">
    <source>
        <dbReference type="EMBL" id="SFG39834.1"/>
    </source>
</evidence>
<gene>
    <name evidence="21" type="ORF">SAMN02910432_01199</name>
</gene>
<evidence type="ECO:0000256" key="9">
    <source>
        <dbReference type="ARBA" id="ARBA00022723"/>
    </source>
</evidence>
<feature type="binding site" evidence="18">
    <location>
        <position position="160"/>
    </location>
    <ligand>
        <name>Mg(2+)</name>
        <dbReference type="ChEBI" id="CHEBI:18420"/>
    </ligand>
</feature>
<dbReference type="FunFam" id="3.40.50.970:FF:000004">
    <property type="entry name" value="Transketolase"/>
    <property type="match status" value="1"/>
</dbReference>
<evidence type="ECO:0000256" key="1">
    <source>
        <dbReference type="ARBA" id="ARBA00001913"/>
    </source>
</evidence>
<evidence type="ECO:0000256" key="2">
    <source>
        <dbReference type="ARBA" id="ARBA00001936"/>
    </source>
</evidence>
<evidence type="ECO:0000256" key="13">
    <source>
        <dbReference type="ARBA" id="ARBA00049473"/>
    </source>
</evidence>
<dbReference type="Pfam" id="PF02779">
    <property type="entry name" value="Transket_pyr"/>
    <property type="match status" value="1"/>
</dbReference>
<dbReference type="NCBIfam" id="TIGR00232">
    <property type="entry name" value="tktlase_bact"/>
    <property type="match status" value="1"/>
</dbReference>
<comment type="catalytic activity">
    <reaction evidence="13">
        <text>D-sedoheptulose 7-phosphate + D-glyceraldehyde 3-phosphate = aldehydo-D-ribose 5-phosphate + D-xylulose 5-phosphate</text>
        <dbReference type="Rhea" id="RHEA:10508"/>
        <dbReference type="ChEBI" id="CHEBI:57483"/>
        <dbReference type="ChEBI" id="CHEBI:57737"/>
        <dbReference type="ChEBI" id="CHEBI:58273"/>
        <dbReference type="ChEBI" id="CHEBI:59776"/>
        <dbReference type="EC" id="2.2.1.1"/>
    </reaction>
</comment>
<evidence type="ECO:0000256" key="6">
    <source>
        <dbReference type="ARBA" id="ARBA00011738"/>
    </source>
</evidence>
<evidence type="ECO:0000256" key="15">
    <source>
        <dbReference type="PIRSR" id="PIRSR605478-1"/>
    </source>
</evidence>
<feature type="binding site" evidence="17">
    <location>
        <position position="161"/>
    </location>
    <ligand>
        <name>thiamine diphosphate</name>
        <dbReference type="ChEBI" id="CHEBI:58937"/>
    </ligand>
</feature>
<proteinExistence type="inferred from homology"/>
<feature type="binding site" evidence="16">
    <location>
        <position position="469"/>
    </location>
    <ligand>
        <name>substrate</name>
    </ligand>
</feature>
<dbReference type="EC" id="2.2.1.1" evidence="7 14"/>
<dbReference type="Pfam" id="PF00456">
    <property type="entry name" value="Transketolase_N"/>
    <property type="match status" value="1"/>
</dbReference>
<comment type="cofactor">
    <cofactor evidence="2">
        <name>Mn(2+)</name>
        <dbReference type="ChEBI" id="CHEBI:29035"/>
    </cofactor>
</comment>
<evidence type="ECO:0000256" key="3">
    <source>
        <dbReference type="ARBA" id="ARBA00001941"/>
    </source>
</evidence>
<comment type="cofactor">
    <cofactor evidence="3">
        <name>Co(2+)</name>
        <dbReference type="ChEBI" id="CHEBI:48828"/>
    </cofactor>
</comment>
<dbReference type="PANTHER" id="PTHR43522:SF2">
    <property type="entry name" value="TRANSKETOLASE 1-RELATED"/>
    <property type="match status" value="1"/>
</dbReference>
<dbReference type="InterPro" id="IPR055152">
    <property type="entry name" value="Transketolase-like_C_2"/>
</dbReference>
<evidence type="ECO:0000256" key="17">
    <source>
        <dbReference type="PIRSR" id="PIRSR605478-3"/>
    </source>
</evidence>
<feature type="binding site" evidence="17">
    <location>
        <position position="190"/>
    </location>
    <ligand>
        <name>thiamine diphosphate</name>
        <dbReference type="ChEBI" id="CHEBI:58937"/>
    </ligand>
</feature>
<dbReference type="InterPro" id="IPR005474">
    <property type="entry name" value="Transketolase_N"/>
</dbReference>
<feature type="binding site" evidence="16">
    <location>
        <position position="473"/>
    </location>
    <ligand>
        <name>substrate</name>
    </ligand>
</feature>
<dbReference type="InterPro" id="IPR009014">
    <property type="entry name" value="Transketo_C/PFOR_II"/>
</dbReference>
<dbReference type="GO" id="GO:0005829">
    <property type="term" value="C:cytosol"/>
    <property type="evidence" value="ECO:0007669"/>
    <property type="project" value="TreeGrafter"/>
</dbReference>
<evidence type="ECO:0000256" key="10">
    <source>
        <dbReference type="ARBA" id="ARBA00022837"/>
    </source>
</evidence>
<feature type="binding site" evidence="16">
    <location>
        <position position="461"/>
    </location>
    <ligand>
        <name>substrate</name>
    </ligand>
</feature>
<comment type="similarity">
    <text evidence="5">Belongs to the transketolase family.</text>
</comment>
<evidence type="ECO:0000256" key="7">
    <source>
        <dbReference type="ARBA" id="ARBA00013152"/>
    </source>
</evidence>
<comment type="function">
    <text evidence="4">Catalyzes the transfer of a two-carbon ketol group from a ketose donor to an aldose acceptor, via a covalent intermediate with the cofactor thiamine pyrophosphate.</text>
</comment>
<keyword evidence="12 17" id="KW-0786">Thiamine pyrophosphate</keyword>
<evidence type="ECO:0000313" key="22">
    <source>
        <dbReference type="Proteomes" id="UP000182635"/>
    </source>
</evidence>
<evidence type="ECO:0000256" key="12">
    <source>
        <dbReference type="ARBA" id="ARBA00023052"/>
    </source>
</evidence>
<feature type="binding site" evidence="18">
    <location>
        <position position="190"/>
    </location>
    <ligand>
        <name>Mg(2+)</name>
        <dbReference type="ChEBI" id="CHEBI:18420"/>
    </ligand>
</feature>
<comment type="cofactor">
    <cofactor evidence="1">
        <name>Ca(2+)</name>
        <dbReference type="ChEBI" id="CHEBI:29108"/>
    </cofactor>
</comment>
<feature type="binding site" evidence="17">
    <location>
        <begin position="120"/>
        <end position="122"/>
    </location>
    <ligand>
        <name>thiamine diphosphate</name>
        <dbReference type="ChEBI" id="CHEBI:58937"/>
    </ligand>
</feature>
<dbReference type="FunFam" id="3.40.50.920:FF:000003">
    <property type="entry name" value="Transketolase"/>
    <property type="match status" value="1"/>
</dbReference>
<sequence>MTKEVGQNIDELAINNLRVLSCEMIQRANSGHPGIALGAAPMMWALFSRHLRVNPKDPEWSNRDRFVLSAGHGSALLYAMLHVSGFDLSINDLKNFRRFGSKTPGHPERGHVPGVEATTGPLGQGIGMAVGMALAERTLAARLNKKAKVVDHFTYCLVGDGDLMEGISHEAASFAGNQRLSKLIVLYDSNDVSLDGPASRSFRTDVCRRFESYGWDTQLVANGNDVDEIDRAIEKAKKTDKPSLIEIKTTIGFGADKAGTNAVHGAPLGEKGLENLRTRLEYDGPAFTVLPEVKAAAETMIENRGKKAHDDWRKVLDDLAASDEECFDETVAVLNGKRCLNALDGMTRYESGAEASRDTSHKVIQVLAEKMDNLVGGSADLSSSDKTAIDASGLLDDEHPTGRNVAYGVREFAQGTIMNGMALHGGLRVFGGTFLVFSDYLRGAIRLSALQKLPVVYVFTHDSIAVGEDGPTHEPVEQLMSLRSLPNIDVLRPADPNEVIAAWQQAIDSVDHPTVLVLTRQKLPVLSRTSKLADAGVARGGYVVSPQKGMRPSGILIASGSEVSLAIKAQERLFKLGEDVSVVSMPSMERFDAQPQNYKDQVLPPSVRRRTAIEMGSTRGWERYVGLDGTIVGLDEFGASGAMDDVLADAGFTVENVVLTFQKTNVTGENHLSAIRL</sequence>
<dbReference type="InterPro" id="IPR005478">
    <property type="entry name" value="Transketolase_bac-like"/>
</dbReference>
<evidence type="ECO:0000256" key="19">
    <source>
        <dbReference type="PIRSR" id="PIRSR605478-5"/>
    </source>
</evidence>
<dbReference type="Gene3D" id="3.40.50.920">
    <property type="match status" value="1"/>
</dbReference>
<dbReference type="FunFam" id="3.40.50.970:FF:000045">
    <property type="entry name" value="Transketolase"/>
    <property type="match status" value="1"/>
</dbReference>
<dbReference type="EMBL" id="FOPI01000017">
    <property type="protein sequence ID" value="SFG39834.1"/>
    <property type="molecule type" value="Genomic_DNA"/>
</dbReference>
<feature type="binding site" evidence="17">
    <location>
        <position position="437"/>
    </location>
    <ligand>
        <name>thiamine diphosphate</name>
        <dbReference type="ChEBI" id="CHEBI:58937"/>
    </ligand>
</feature>
<feature type="binding site" evidence="16">
    <location>
        <position position="357"/>
    </location>
    <ligand>
        <name>substrate</name>
    </ligand>
</feature>
<feature type="binding site" evidence="18">
    <location>
        <position position="192"/>
    </location>
    <ligand>
        <name>Mg(2+)</name>
        <dbReference type="ChEBI" id="CHEBI:18420"/>
    </ligand>
</feature>
<dbReference type="InterPro" id="IPR005475">
    <property type="entry name" value="Transketolase-like_Pyr-bd"/>
</dbReference>
<keyword evidence="10" id="KW-0106">Calcium</keyword>
<feature type="binding site" evidence="16">
    <location>
        <position position="384"/>
    </location>
    <ligand>
        <name>substrate</name>
    </ligand>
</feature>
<dbReference type="InterPro" id="IPR029061">
    <property type="entry name" value="THDP-binding"/>
</dbReference>
<evidence type="ECO:0000256" key="5">
    <source>
        <dbReference type="ARBA" id="ARBA00007131"/>
    </source>
</evidence>
<evidence type="ECO:0000256" key="14">
    <source>
        <dbReference type="NCBIfam" id="TIGR00232"/>
    </source>
</evidence>
<dbReference type="Pfam" id="PF22613">
    <property type="entry name" value="Transketolase_C_1"/>
    <property type="match status" value="1"/>
</dbReference>
<organism evidence="21 22">
    <name type="scientific">Ligilactobacillus ruminis DSM 20403 = NBRC 102161</name>
    <dbReference type="NCBI Taxonomy" id="1423798"/>
    <lineage>
        <taxon>Bacteria</taxon>
        <taxon>Bacillati</taxon>
        <taxon>Bacillota</taxon>
        <taxon>Bacilli</taxon>
        <taxon>Lactobacillales</taxon>
        <taxon>Lactobacillaceae</taxon>
        <taxon>Ligilactobacillus</taxon>
    </lineage>
</organism>
<feature type="binding site" evidence="17">
    <location>
        <position position="264"/>
    </location>
    <ligand>
        <name>thiamine diphosphate</name>
        <dbReference type="ChEBI" id="CHEBI:58937"/>
    </ligand>
</feature>
<comment type="cofactor">
    <cofactor evidence="18">
        <name>Mg(2+)</name>
        <dbReference type="ChEBI" id="CHEBI:18420"/>
    </cofactor>
    <text evidence="18">Binds 1 Mg(2+) ion per subunit. Can also utilize other divalent metal cations, such as Ca(2+), Mn(2+) and Co(2+).</text>
</comment>
<dbReference type="SUPFAM" id="SSF52518">
    <property type="entry name" value="Thiamin diphosphate-binding fold (THDP-binding)"/>
    <property type="match status" value="2"/>
</dbReference>
<dbReference type="CDD" id="cd07033">
    <property type="entry name" value="TPP_PYR_DXS_TK_like"/>
    <property type="match status" value="1"/>
</dbReference>
<evidence type="ECO:0000256" key="11">
    <source>
        <dbReference type="ARBA" id="ARBA00022842"/>
    </source>
</evidence>
<reference evidence="22" key="1">
    <citation type="submission" date="2016-10" db="EMBL/GenBank/DDBJ databases">
        <authorList>
            <person name="Varghese N."/>
            <person name="Submissions S."/>
        </authorList>
    </citation>
    <scope>NUCLEOTIDE SEQUENCE [LARGE SCALE GENOMIC DNA]</scope>
    <source>
        <strain evidence="22">DSM 20403</strain>
    </source>
</reference>
<dbReference type="OrthoDB" id="8732661at2"/>
<keyword evidence="8" id="KW-0808">Transferase</keyword>
<comment type="cofactor">
    <cofactor evidence="17">
        <name>thiamine diphosphate</name>
        <dbReference type="ChEBI" id="CHEBI:58937"/>
    </cofactor>
    <text evidence="17">Binds 1 thiamine pyrophosphate per subunit. During the reaction, the substrate forms a covalent intermediate with the cofactor.</text>
</comment>
<dbReference type="AlphaFoldDB" id="A0A1I2RGN4"/>
<feature type="binding site" evidence="16">
    <location>
        <position position="264"/>
    </location>
    <ligand>
        <name>substrate</name>
    </ligand>
</feature>
<evidence type="ECO:0000259" key="20">
    <source>
        <dbReference type="SMART" id="SM00861"/>
    </source>
</evidence>